<gene>
    <name evidence="2" type="ORF">ZYGM_004626</name>
</gene>
<dbReference type="AlphaFoldDB" id="A0A4C2E4G1"/>
<reference evidence="2 3" key="1">
    <citation type="submission" date="2019-01" db="EMBL/GenBank/DDBJ databases">
        <title>Draft Genome Sequencing of Zygosaccharomyces mellis Ca-7.</title>
        <authorList>
            <person name="Shiwa Y."/>
            <person name="Kanesaki Y."/>
            <person name="Ishige T."/>
            <person name="Mura K."/>
            <person name="Hori T."/>
            <person name="Tamura T."/>
        </authorList>
    </citation>
    <scope>NUCLEOTIDE SEQUENCE [LARGE SCALE GENOMIC DNA]</scope>
    <source>
        <strain evidence="2 3">Ca-7</strain>
    </source>
</reference>
<evidence type="ECO:0000256" key="1">
    <source>
        <dbReference type="SAM" id="Phobius"/>
    </source>
</evidence>
<keyword evidence="1" id="KW-1133">Transmembrane helix</keyword>
<organism evidence="2 3">
    <name type="scientific">Zygosaccharomyces mellis</name>
    <dbReference type="NCBI Taxonomy" id="42258"/>
    <lineage>
        <taxon>Eukaryota</taxon>
        <taxon>Fungi</taxon>
        <taxon>Dikarya</taxon>
        <taxon>Ascomycota</taxon>
        <taxon>Saccharomycotina</taxon>
        <taxon>Saccharomycetes</taxon>
        <taxon>Saccharomycetales</taxon>
        <taxon>Saccharomycetaceae</taxon>
        <taxon>Zygosaccharomyces</taxon>
    </lineage>
</organism>
<proteinExistence type="predicted"/>
<keyword evidence="3" id="KW-1185">Reference proteome</keyword>
<evidence type="ECO:0000313" key="2">
    <source>
        <dbReference type="EMBL" id="GCE98613.1"/>
    </source>
</evidence>
<dbReference type="OrthoDB" id="10337061at2759"/>
<dbReference type="EMBL" id="BIMX01000005">
    <property type="protein sequence ID" value="GCE98613.1"/>
    <property type="molecule type" value="Genomic_DNA"/>
</dbReference>
<accession>A0A4C2E4G1</accession>
<dbReference type="Proteomes" id="UP000301737">
    <property type="component" value="Unassembled WGS sequence"/>
</dbReference>
<feature type="transmembrane region" description="Helical" evidence="1">
    <location>
        <begin position="12"/>
        <end position="35"/>
    </location>
</feature>
<comment type="caution">
    <text evidence="2">The sequence shown here is derived from an EMBL/GenBank/DDBJ whole genome shotgun (WGS) entry which is preliminary data.</text>
</comment>
<sequence>MVWLLRFWRVRLPFGCGVRAVVLVYLALPPAGFYITMHTNVCTQMNENILPEHLIMVSQGMDWRLIVRTNELAKMRKCHFHQISCSSEQCCRYFTGCIVKNVEKDQYNISFCDADRARVDRNLSPNAVHNFKHSQELPQL</sequence>
<keyword evidence="1" id="KW-0812">Transmembrane</keyword>
<keyword evidence="1" id="KW-0472">Membrane</keyword>
<protein>
    <submittedName>
        <fullName evidence="2">Uncharacterized protein</fullName>
    </submittedName>
</protein>
<evidence type="ECO:0000313" key="3">
    <source>
        <dbReference type="Proteomes" id="UP000301737"/>
    </source>
</evidence>
<name>A0A4C2E4G1_9SACH</name>